<organism evidence="2 3">
    <name type="scientific">Alysiella filiformis DSM 16848</name>
    <dbReference type="NCBI Taxonomy" id="1120981"/>
    <lineage>
        <taxon>Bacteria</taxon>
        <taxon>Pseudomonadati</taxon>
        <taxon>Pseudomonadota</taxon>
        <taxon>Betaproteobacteria</taxon>
        <taxon>Neisseriales</taxon>
        <taxon>Neisseriaceae</taxon>
        <taxon>Alysiella</taxon>
    </lineage>
</organism>
<protein>
    <submittedName>
        <fullName evidence="2">Uncharacterized protein</fullName>
    </submittedName>
</protein>
<dbReference type="Proteomes" id="UP000219669">
    <property type="component" value="Unassembled WGS sequence"/>
</dbReference>
<evidence type="ECO:0000256" key="1">
    <source>
        <dbReference type="SAM" id="SignalP"/>
    </source>
</evidence>
<reference evidence="2 3" key="1">
    <citation type="submission" date="2017-09" db="EMBL/GenBank/DDBJ databases">
        <authorList>
            <person name="Ehlers B."/>
            <person name="Leendertz F.H."/>
        </authorList>
    </citation>
    <scope>NUCLEOTIDE SEQUENCE [LARGE SCALE GENOMIC DNA]</scope>
    <source>
        <strain evidence="2 3">DSM 16848</strain>
    </source>
</reference>
<evidence type="ECO:0000313" key="2">
    <source>
        <dbReference type="EMBL" id="SOD69271.1"/>
    </source>
</evidence>
<feature type="signal peptide" evidence="1">
    <location>
        <begin position="1"/>
        <end position="19"/>
    </location>
</feature>
<feature type="chain" id="PRO_5012945029" evidence="1">
    <location>
        <begin position="20"/>
        <end position="80"/>
    </location>
</feature>
<sequence length="80" mass="8933">MKKSALFLFAAVLSANALASYSVRDDVRAEPQIAHGKIPSLQAVQFKGFKTPRNHDTLKWKYVGEHTPANLTIEKHISDK</sequence>
<name>A0A286EEE1_9NEIS</name>
<dbReference type="RefSeq" id="WP_143269157.1">
    <property type="nucleotide sequence ID" value="NZ_CP083931.1"/>
</dbReference>
<keyword evidence="3" id="KW-1185">Reference proteome</keyword>
<keyword evidence="1" id="KW-0732">Signal</keyword>
<evidence type="ECO:0000313" key="3">
    <source>
        <dbReference type="Proteomes" id="UP000219669"/>
    </source>
</evidence>
<accession>A0A286EEE1</accession>
<proteinExistence type="predicted"/>
<dbReference type="EMBL" id="OCNF01000014">
    <property type="protein sequence ID" value="SOD69271.1"/>
    <property type="molecule type" value="Genomic_DNA"/>
</dbReference>
<dbReference type="AlphaFoldDB" id="A0A286EEE1"/>
<gene>
    <name evidence="2" type="ORF">SAMN02746062_01597</name>
</gene>